<reference evidence="1 2" key="1">
    <citation type="journal article" date="2018" name="Front. Plant Sci.">
        <title>Red Clover (Trifolium pratense) and Zigzag Clover (T. medium) - A Picture of Genomic Similarities and Differences.</title>
        <authorList>
            <person name="Dluhosova J."/>
            <person name="Istvanek J."/>
            <person name="Nedelnik J."/>
            <person name="Repkova J."/>
        </authorList>
    </citation>
    <scope>NUCLEOTIDE SEQUENCE [LARGE SCALE GENOMIC DNA]</scope>
    <source>
        <strain evidence="2">cv. 10/8</strain>
        <tissue evidence="1">Leaf</tissue>
    </source>
</reference>
<dbReference type="Proteomes" id="UP000265520">
    <property type="component" value="Unassembled WGS sequence"/>
</dbReference>
<evidence type="ECO:0000313" key="1">
    <source>
        <dbReference type="EMBL" id="MCI82003.1"/>
    </source>
</evidence>
<dbReference type="EMBL" id="LXQA011032500">
    <property type="protein sequence ID" value="MCI82003.1"/>
    <property type="molecule type" value="Genomic_DNA"/>
</dbReference>
<dbReference type="AlphaFoldDB" id="A0A392V3I9"/>
<feature type="non-terminal residue" evidence="1">
    <location>
        <position position="31"/>
    </location>
</feature>
<protein>
    <submittedName>
        <fullName evidence="1">Uncharacterized protein</fullName>
    </submittedName>
</protein>
<proteinExistence type="predicted"/>
<sequence length="31" mass="3401">MGEKRHAGNHLYWRTRGAPTFLTGSEATPTG</sequence>
<keyword evidence="2" id="KW-1185">Reference proteome</keyword>
<comment type="caution">
    <text evidence="1">The sequence shown here is derived from an EMBL/GenBank/DDBJ whole genome shotgun (WGS) entry which is preliminary data.</text>
</comment>
<accession>A0A392V3I9</accession>
<organism evidence="1 2">
    <name type="scientific">Trifolium medium</name>
    <dbReference type="NCBI Taxonomy" id="97028"/>
    <lineage>
        <taxon>Eukaryota</taxon>
        <taxon>Viridiplantae</taxon>
        <taxon>Streptophyta</taxon>
        <taxon>Embryophyta</taxon>
        <taxon>Tracheophyta</taxon>
        <taxon>Spermatophyta</taxon>
        <taxon>Magnoliopsida</taxon>
        <taxon>eudicotyledons</taxon>
        <taxon>Gunneridae</taxon>
        <taxon>Pentapetalae</taxon>
        <taxon>rosids</taxon>
        <taxon>fabids</taxon>
        <taxon>Fabales</taxon>
        <taxon>Fabaceae</taxon>
        <taxon>Papilionoideae</taxon>
        <taxon>50 kb inversion clade</taxon>
        <taxon>NPAAA clade</taxon>
        <taxon>Hologalegina</taxon>
        <taxon>IRL clade</taxon>
        <taxon>Trifolieae</taxon>
        <taxon>Trifolium</taxon>
    </lineage>
</organism>
<evidence type="ECO:0000313" key="2">
    <source>
        <dbReference type="Proteomes" id="UP000265520"/>
    </source>
</evidence>
<name>A0A392V3I9_9FABA</name>